<dbReference type="EMBL" id="CP026378">
    <property type="protein sequence ID" value="AUY27162.1"/>
    <property type="molecule type" value="Genomic_DNA"/>
</dbReference>
<evidence type="ECO:0000313" key="2">
    <source>
        <dbReference type="Proteomes" id="UP000237673"/>
    </source>
</evidence>
<dbReference type="NCBIfam" id="NF038335">
    <property type="entry name" value="YPO0640_fam"/>
    <property type="match status" value="1"/>
</dbReference>
<protein>
    <recommendedName>
        <fullName evidence="3">SMI1/KNR4 family protein</fullName>
    </recommendedName>
</protein>
<keyword evidence="2" id="KW-1185">Reference proteome</keyword>
<evidence type="ECO:0000313" key="1">
    <source>
        <dbReference type="EMBL" id="AUY27162.1"/>
    </source>
</evidence>
<gene>
    <name evidence="1" type="ORF">C2E16_12810</name>
</gene>
<reference evidence="1 2" key="1">
    <citation type="submission" date="2018-01" db="EMBL/GenBank/DDBJ databases">
        <title>Complete and assembled Genome of Pantoea calida DSM22759T.</title>
        <authorList>
            <person name="Stevens M.J.A."/>
            <person name="Zurfluh K."/>
            <person name="Stephan R."/>
        </authorList>
    </citation>
    <scope>NUCLEOTIDE SEQUENCE [LARGE SCALE GENOMIC DNA]</scope>
    <source>
        <strain evidence="1 2">DSM 22759</strain>
    </source>
</reference>
<proteinExistence type="predicted"/>
<dbReference type="Proteomes" id="UP000237673">
    <property type="component" value="Chromosome"/>
</dbReference>
<organism evidence="1 2">
    <name type="scientific">Mixta calida</name>
    <dbReference type="NCBI Taxonomy" id="665913"/>
    <lineage>
        <taxon>Bacteria</taxon>
        <taxon>Pseudomonadati</taxon>
        <taxon>Pseudomonadota</taxon>
        <taxon>Gammaproteobacteria</taxon>
        <taxon>Enterobacterales</taxon>
        <taxon>Erwiniaceae</taxon>
        <taxon>Mixta</taxon>
    </lineage>
</organism>
<name>A0ABM6S5T0_9GAMM</name>
<accession>A0ABM6S5T0</accession>
<sequence>MYINDNIINQLKQLIIKRREKVTPAVVFPDELYDYNFGRKIGKTPRLFWEQYKNFVERLDGINIDGCIIYGIKNHFDYKNDLFTFNEFLTKIASDFPGLMIEENFYCIEIGSSSLDTYTYDTRTNKWESRDKQQYQNLFISCDTLAEFLQAVLDDIRQAEI</sequence>
<evidence type="ECO:0008006" key="3">
    <source>
        <dbReference type="Google" id="ProtNLM"/>
    </source>
</evidence>
<dbReference type="RefSeq" id="WP_084970896.1">
    <property type="nucleotide sequence ID" value="NZ_CP026378.1"/>
</dbReference>